<dbReference type="CDD" id="cd02525">
    <property type="entry name" value="Succinoglycan_BP_ExoA"/>
    <property type="match status" value="1"/>
</dbReference>
<sequence length="351" mass="37913">MNEFFSITPTTGAPRGVSVVMPVRNEERHLEAAVAAALAQATSLPAGTDFEVILAVGPSIDRTWELAENLAIHDQRVKVVANPSGKTPSALNAAIRAASFEIVVRVDGHSELPAHYVARALEVLARTGAVNVGGVMAAEGVSAFERAVAAAMTSPLGVGASRFHTGGDEGSVDTVYLGVFDKAKLIEAGGYDERFIRAQDWELNLRLRDRGGVIWFSPDLKVAYRPRSTLRALATQYFEYGRWRRVVIRKNRTTLNLRYLAPPFAFLGSLFGLLLGFFVPWAFVLPIGYLTFVLCASVLISGKAEGISAKMRVPLALGTMQMAWGVGFLSSPASLVPQGAPASWEDHRRDS</sequence>
<dbReference type="Gene3D" id="3.90.550.10">
    <property type="entry name" value="Spore Coat Polysaccharide Biosynthesis Protein SpsA, Chain A"/>
    <property type="match status" value="1"/>
</dbReference>
<dbReference type="PANTHER" id="PTHR43685">
    <property type="entry name" value="GLYCOSYLTRANSFERASE"/>
    <property type="match status" value="1"/>
</dbReference>
<accession>A0A6J6UWJ2</accession>
<evidence type="ECO:0000259" key="2">
    <source>
        <dbReference type="Pfam" id="PF00535"/>
    </source>
</evidence>
<evidence type="ECO:0000256" key="1">
    <source>
        <dbReference type="SAM" id="Phobius"/>
    </source>
</evidence>
<evidence type="ECO:0000313" key="4">
    <source>
        <dbReference type="EMBL" id="CAB4763418.1"/>
    </source>
</evidence>
<dbReference type="PANTHER" id="PTHR43685:SF3">
    <property type="entry name" value="SLR2126 PROTEIN"/>
    <property type="match status" value="1"/>
</dbReference>
<dbReference type="SUPFAM" id="SSF53448">
    <property type="entry name" value="Nucleotide-diphospho-sugar transferases"/>
    <property type="match status" value="1"/>
</dbReference>
<evidence type="ECO:0000313" key="3">
    <source>
        <dbReference type="EMBL" id="CAB4710507.1"/>
    </source>
</evidence>
<proteinExistence type="predicted"/>
<dbReference type="AlphaFoldDB" id="A0A6J6UWJ2"/>
<feature type="transmembrane region" description="Helical" evidence="1">
    <location>
        <begin position="259"/>
        <end position="277"/>
    </location>
</feature>
<protein>
    <submittedName>
        <fullName evidence="4">Unannotated protein</fullName>
    </submittedName>
</protein>
<gene>
    <name evidence="3" type="ORF">UFOPK2593_01143</name>
    <name evidence="4" type="ORF">UFOPK2894_00030</name>
    <name evidence="5" type="ORF">UFOPK4234_01011</name>
</gene>
<organism evidence="4">
    <name type="scientific">freshwater metagenome</name>
    <dbReference type="NCBI Taxonomy" id="449393"/>
    <lineage>
        <taxon>unclassified sequences</taxon>
        <taxon>metagenomes</taxon>
        <taxon>ecological metagenomes</taxon>
    </lineage>
</organism>
<dbReference type="Pfam" id="PF00535">
    <property type="entry name" value="Glycos_transf_2"/>
    <property type="match status" value="1"/>
</dbReference>
<name>A0A6J6UWJ2_9ZZZZ</name>
<keyword evidence="1" id="KW-0472">Membrane</keyword>
<dbReference type="InterPro" id="IPR050834">
    <property type="entry name" value="Glycosyltransf_2"/>
</dbReference>
<evidence type="ECO:0000313" key="5">
    <source>
        <dbReference type="EMBL" id="CAB5039762.1"/>
    </source>
</evidence>
<dbReference type="EMBL" id="CAFBQA010000055">
    <property type="protein sequence ID" value="CAB5039762.1"/>
    <property type="molecule type" value="Genomic_DNA"/>
</dbReference>
<dbReference type="EMBL" id="CAEZZQ010000001">
    <property type="protein sequence ID" value="CAB4763418.1"/>
    <property type="molecule type" value="Genomic_DNA"/>
</dbReference>
<feature type="domain" description="Glycosyltransferase 2-like" evidence="2">
    <location>
        <begin position="18"/>
        <end position="145"/>
    </location>
</feature>
<keyword evidence="1" id="KW-0812">Transmembrane</keyword>
<keyword evidence="1" id="KW-1133">Transmembrane helix</keyword>
<reference evidence="4" key="1">
    <citation type="submission" date="2020-05" db="EMBL/GenBank/DDBJ databases">
        <authorList>
            <person name="Chiriac C."/>
            <person name="Salcher M."/>
            <person name="Ghai R."/>
            <person name="Kavagutti S V."/>
        </authorList>
    </citation>
    <scope>NUCLEOTIDE SEQUENCE</scope>
</reference>
<feature type="transmembrane region" description="Helical" evidence="1">
    <location>
        <begin position="283"/>
        <end position="302"/>
    </location>
</feature>
<dbReference type="InterPro" id="IPR029044">
    <property type="entry name" value="Nucleotide-diphossugar_trans"/>
</dbReference>
<dbReference type="InterPro" id="IPR001173">
    <property type="entry name" value="Glyco_trans_2-like"/>
</dbReference>
<dbReference type="EMBL" id="CAEZXW010000083">
    <property type="protein sequence ID" value="CAB4710507.1"/>
    <property type="molecule type" value="Genomic_DNA"/>
</dbReference>